<comment type="subunit">
    <text evidence="5">Binds ribosomal protein uS19.</text>
</comment>
<dbReference type="Pfam" id="PF01782">
    <property type="entry name" value="RimM"/>
    <property type="match status" value="1"/>
</dbReference>
<evidence type="ECO:0000256" key="4">
    <source>
        <dbReference type="ARBA" id="ARBA00023186"/>
    </source>
</evidence>
<dbReference type="RefSeq" id="WP_092899298.1">
    <property type="nucleotide sequence ID" value="NZ_FOKK01000013.1"/>
</dbReference>
<dbReference type="Gene3D" id="2.40.30.60">
    <property type="entry name" value="RimM"/>
    <property type="match status" value="1"/>
</dbReference>
<comment type="function">
    <text evidence="5">An accessory protein needed during the final step in the assembly of 30S ribosomal subunit, possibly for assembly of the head region. Essential for efficient processing of 16S rRNA. May be needed both before and after RbfA during the maturation of 16S rRNA. It has affinity for free ribosomal 30S subunits but not for 70S ribosomes.</text>
</comment>
<keyword evidence="1 5" id="KW-0963">Cytoplasm</keyword>
<evidence type="ECO:0000313" key="9">
    <source>
        <dbReference type="Proteomes" id="UP000198790"/>
    </source>
</evidence>
<organism evidence="8 9">
    <name type="scientific">Algoriphagus aquimarinus</name>
    <dbReference type="NCBI Taxonomy" id="237018"/>
    <lineage>
        <taxon>Bacteria</taxon>
        <taxon>Pseudomonadati</taxon>
        <taxon>Bacteroidota</taxon>
        <taxon>Cytophagia</taxon>
        <taxon>Cytophagales</taxon>
        <taxon>Cyclobacteriaceae</taxon>
        <taxon>Algoriphagus</taxon>
    </lineage>
</organism>
<keyword evidence="2 5" id="KW-0690">Ribosome biogenesis</keyword>
<comment type="subcellular location">
    <subcellularLocation>
        <location evidence="5">Cytoplasm</location>
    </subcellularLocation>
</comment>
<feature type="domain" description="Ribosome maturation factor RimM PRC barrel" evidence="7">
    <location>
        <begin position="103"/>
        <end position="169"/>
    </location>
</feature>
<dbReference type="GO" id="GO:0005737">
    <property type="term" value="C:cytoplasm"/>
    <property type="evidence" value="ECO:0007669"/>
    <property type="project" value="UniProtKB-SubCell"/>
</dbReference>
<evidence type="ECO:0000256" key="2">
    <source>
        <dbReference type="ARBA" id="ARBA00022517"/>
    </source>
</evidence>
<sequence length="176" mass="20243">MNKDQSFQLGYVSKVHGLRGEVMIMLDVDYPEDYETLEHIFLEQRSRLVPFFLEHFVLQPGNKALAKFEDLNSLDQVEDLVGLGVYLPLTALPELKDDQYFFHELIGFEVFDETKGLIGPIQIVYDLETQNLLGVTHKEKEVLIPIQDGIIQKVDKAAKKVYCQLPEGLLEIYLED</sequence>
<dbReference type="STRING" id="237018.SAMN04489723_113109"/>
<evidence type="ECO:0000256" key="5">
    <source>
        <dbReference type="HAMAP-Rule" id="MF_00014"/>
    </source>
</evidence>
<keyword evidence="9" id="KW-1185">Reference proteome</keyword>
<dbReference type="PANTHER" id="PTHR33692:SF1">
    <property type="entry name" value="RIBOSOME MATURATION FACTOR RIMM"/>
    <property type="match status" value="1"/>
</dbReference>
<dbReference type="SUPFAM" id="SSF50346">
    <property type="entry name" value="PRC-barrel domain"/>
    <property type="match status" value="1"/>
</dbReference>
<dbReference type="HAMAP" id="MF_00014">
    <property type="entry name" value="Ribosome_mat_RimM"/>
    <property type="match status" value="1"/>
</dbReference>
<dbReference type="PANTHER" id="PTHR33692">
    <property type="entry name" value="RIBOSOME MATURATION FACTOR RIMM"/>
    <property type="match status" value="1"/>
</dbReference>
<gene>
    <name evidence="5" type="primary">rimM</name>
    <name evidence="8" type="ORF">SAMN04489723_113109</name>
</gene>
<comment type="similarity">
    <text evidence="5">Belongs to the RimM family.</text>
</comment>
<protein>
    <recommendedName>
        <fullName evidence="5">Ribosome maturation factor RimM</fullName>
    </recommendedName>
</protein>
<dbReference type="GO" id="GO:0006364">
    <property type="term" value="P:rRNA processing"/>
    <property type="evidence" value="ECO:0007669"/>
    <property type="project" value="UniProtKB-UniRule"/>
</dbReference>
<dbReference type="EMBL" id="FOKK01000013">
    <property type="protein sequence ID" value="SFB49353.1"/>
    <property type="molecule type" value="Genomic_DNA"/>
</dbReference>
<dbReference type="NCBIfam" id="TIGR02273">
    <property type="entry name" value="16S_RimM"/>
    <property type="match status" value="1"/>
</dbReference>
<evidence type="ECO:0000256" key="1">
    <source>
        <dbReference type="ARBA" id="ARBA00022490"/>
    </source>
</evidence>
<keyword evidence="3 5" id="KW-0698">rRNA processing</keyword>
<dbReference type="AlphaFoldDB" id="A0A1I1BLT7"/>
<dbReference type="SUPFAM" id="SSF50447">
    <property type="entry name" value="Translation proteins"/>
    <property type="match status" value="1"/>
</dbReference>
<reference evidence="8 9" key="1">
    <citation type="submission" date="2016-10" db="EMBL/GenBank/DDBJ databases">
        <authorList>
            <person name="de Groot N.N."/>
        </authorList>
    </citation>
    <scope>NUCLEOTIDE SEQUENCE [LARGE SCALE GENOMIC DNA]</scope>
    <source>
        <strain evidence="8 9">DSM 23399</strain>
    </source>
</reference>
<dbReference type="Proteomes" id="UP000198790">
    <property type="component" value="Unassembled WGS sequence"/>
</dbReference>
<name>A0A1I1BLT7_9BACT</name>
<dbReference type="InterPro" id="IPR009000">
    <property type="entry name" value="Transl_B-barrel_sf"/>
</dbReference>
<dbReference type="InterPro" id="IPR036976">
    <property type="entry name" value="RimM_N_sf"/>
</dbReference>
<evidence type="ECO:0000259" key="7">
    <source>
        <dbReference type="Pfam" id="PF24986"/>
    </source>
</evidence>
<dbReference type="InterPro" id="IPR011033">
    <property type="entry name" value="PRC_barrel-like_sf"/>
</dbReference>
<feature type="domain" description="RimM N-terminal" evidence="6">
    <location>
        <begin position="9"/>
        <end position="88"/>
    </location>
</feature>
<keyword evidence="4 5" id="KW-0143">Chaperone</keyword>
<proteinExistence type="inferred from homology"/>
<evidence type="ECO:0000313" key="8">
    <source>
        <dbReference type="EMBL" id="SFB49353.1"/>
    </source>
</evidence>
<dbReference type="GO" id="GO:0005840">
    <property type="term" value="C:ribosome"/>
    <property type="evidence" value="ECO:0007669"/>
    <property type="project" value="InterPro"/>
</dbReference>
<dbReference type="InterPro" id="IPR056792">
    <property type="entry name" value="PRC_RimM"/>
</dbReference>
<dbReference type="InterPro" id="IPR011961">
    <property type="entry name" value="RimM"/>
</dbReference>
<dbReference type="OrthoDB" id="9810331at2"/>
<dbReference type="Gene3D" id="2.30.30.240">
    <property type="entry name" value="PRC-barrel domain"/>
    <property type="match status" value="1"/>
</dbReference>
<evidence type="ECO:0000256" key="3">
    <source>
        <dbReference type="ARBA" id="ARBA00022552"/>
    </source>
</evidence>
<comment type="domain">
    <text evidence="5">The PRC barrel domain binds ribosomal protein uS19.</text>
</comment>
<evidence type="ECO:0000259" key="6">
    <source>
        <dbReference type="Pfam" id="PF01782"/>
    </source>
</evidence>
<accession>A0A1I1BLT7</accession>
<dbReference type="InterPro" id="IPR002676">
    <property type="entry name" value="RimM_N"/>
</dbReference>
<dbReference type="Pfam" id="PF24986">
    <property type="entry name" value="PRC_RimM"/>
    <property type="match status" value="1"/>
</dbReference>
<dbReference type="GO" id="GO:0042274">
    <property type="term" value="P:ribosomal small subunit biogenesis"/>
    <property type="evidence" value="ECO:0007669"/>
    <property type="project" value="UniProtKB-UniRule"/>
</dbReference>
<dbReference type="GO" id="GO:0043022">
    <property type="term" value="F:ribosome binding"/>
    <property type="evidence" value="ECO:0007669"/>
    <property type="project" value="InterPro"/>
</dbReference>